<evidence type="ECO:0000313" key="2">
    <source>
        <dbReference type="Proteomes" id="UP000003571"/>
    </source>
</evidence>
<protein>
    <submittedName>
        <fullName evidence="1">Uncharacterized protein</fullName>
    </submittedName>
</protein>
<gene>
    <name evidence="1" type="ORF">TresaDRAFT_1198</name>
</gene>
<evidence type="ECO:0000313" key="1">
    <source>
        <dbReference type="EMBL" id="EIC01589.1"/>
    </source>
</evidence>
<dbReference type="AlphaFoldDB" id="H7ELP8"/>
<keyword evidence="2" id="KW-1185">Reference proteome</keyword>
<sequence length="61" mass="7144">MTKMPSQTSVEYLVKGVCVSETTRGCELSSENRTLMERYNRLTEFNKQTIQELTQSLLRRQ</sequence>
<comment type="caution">
    <text evidence="1">The sequence shown here is derived from an EMBL/GenBank/DDBJ whole genome shotgun (WGS) entry which is preliminary data.</text>
</comment>
<dbReference type="Proteomes" id="UP000003571">
    <property type="component" value="Unassembled WGS sequence"/>
</dbReference>
<dbReference type="EMBL" id="AGRW01000049">
    <property type="protein sequence ID" value="EIC01589.1"/>
    <property type="molecule type" value="Genomic_DNA"/>
</dbReference>
<accession>H7ELP8</accession>
<reference evidence="1 2" key="1">
    <citation type="submission" date="2011-09" db="EMBL/GenBank/DDBJ databases">
        <title>The draft genome of Treponema saccharophilum DSM 2985.</title>
        <authorList>
            <consortium name="US DOE Joint Genome Institute (JGI-PGF)"/>
            <person name="Lucas S."/>
            <person name="Copeland A."/>
            <person name="Lapidus A."/>
            <person name="Glavina del Rio T."/>
            <person name="Dalin E."/>
            <person name="Tice H."/>
            <person name="Bruce D."/>
            <person name="Goodwin L."/>
            <person name="Pitluck S."/>
            <person name="Peters L."/>
            <person name="Kyrpides N."/>
            <person name="Mavromatis K."/>
            <person name="Ivanova N."/>
            <person name="Markowitz V."/>
            <person name="Cheng J.-F."/>
            <person name="Hugenholtz P."/>
            <person name="Woyke T."/>
            <person name="Wu D."/>
            <person name="Gronow S."/>
            <person name="Wellnitz S."/>
            <person name="Brambilla E."/>
            <person name="Klenk H.-P."/>
            <person name="Eisen J.A."/>
        </authorList>
    </citation>
    <scope>NUCLEOTIDE SEQUENCE [LARGE SCALE GENOMIC DNA]</scope>
    <source>
        <strain evidence="1 2">DSM 2985</strain>
    </source>
</reference>
<proteinExistence type="predicted"/>
<organism evidence="1 2">
    <name type="scientific">Treponema saccharophilum DSM 2985</name>
    <dbReference type="NCBI Taxonomy" id="907348"/>
    <lineage>
        <taxon>Bacteria</taxon>
        <taxon>Pseudomonadati</taxon>
        <taxon>Spirochaetota</taxon>
        <taxon>Spirochaetia</taxon>
        <taxon>Spirochaetales</taxon>
        <taxon>Treponemataceae</taxon>
        <taxon>Treponema</taxon>
    </lineage>
</organism>
<name>H7ELP8_9SPIR</name>
<dbReference type="PATRIC" id="fig|907348.3.peg.1841"/>